<dbReference type="Proteomes" id="UP000515804">
    <property type="component" value="Chromosome"/>
</dbReference>
<dbReference type="PANTHER" id="PTHR11851">
    <property type="entry name" value="METALLOPROTEASE"/>
    <property type="match status" value="1"/>
</dbReference>
<feature type="signal peptide" evidence="2">
    <location>
        <begin position="1"/>
        <end position="28"/>
    </location>
</feature>
<dbReference type="Pfam" id="PF00675">
    <property type="entry name" value="Peptidase_M16"/>
    <property type="match status" value="2"/>
</dbReference>
<dbReference type="InterPro" id="IPR050361">
    <property type="entry name" value="MPP/UQCRC_Complex"/>
</dbReference>
<dbReference type="KEGG" id="tcn:H9L16_04275"/>
<sequence>MSVFRPAVLAVALATAMSAGAYAPQAQAATAPVVDIAYESFTLPNGLRVIVHTDRKAPIVAVNVWYHVGSKDEPAGRSGFAHLFEHLMFNGSENNPGEFFGPFKQVGATNQNGTTNSDRTNYFENVPTTALDMALWMESDRMGHLLGAIDQKTLDEQRGVVQNEKRQGQNQPYGQVWDVLGKAMYPKGHPYNHSTIGSMNDLNAASLEDVKTWFKTWYGPNNAVLVLAGDIDLATAKAKVTQYFGDIPAGPTMAQPKVDVAAHTSDSRGEMTDNVPQSRIYRMWNVAEYGQPDLDRLQVFAQVLGGGKSSRLDRRLVHQDKLVDNVGASAFGSQLGSNFMITAAVKQGVDVAKVEAAIDEELQKLLKDGPTADELARARTSIQAGWIRGVERIGGFGGKADALAECAVYTGDPGCFRDSLKTLGDATAASVRGTGNTWLGAGKGSYTLVVNPGKRVDIPEEPAVTPAPFKLPAVDAKYKTTASTVDRKAGVPVTASFPDLKFPSLQRATLKNGTKVVLAERHDIPVVQMSYEFRGGQAADPAAKLGTASFAMGLLDEGAGDLDALAFADRAESLGANLGASASLDSSSAYLSSLKQNLEPSVALYADMLRKPRFDQAEIDRVKGQWIAGIKQEKANPGGIIQRVVPGLVYGADHPYGAPRTGSGTEASIAGLTRADLVAYHGGALRPQDATLVVVGDTTLGEIVPVLEKHFGDWKATGNAAAVSKVPAVAAQTKPRVFLIDQPGAVQANIVAAQLAPSSMDPAAVAFDMANMVIGGDFTARLNMNLREDKHWSYGARSGAGNSVGPRMWTASAPVQIDKTAESVAEIKREIADFASGKQGASAEEVSGMQKILTLSLPGAYETAASVMGTIGSNLLYGRPDDYVFKRKAEIEAMTPAQVDAAAKALDPNALTWVVVGDLSKTEQVVRALNLGEVTILDADGKPVAKK</sequence>
<dbReference type="InterPro" id="IPR011765">
    <property type="entry name" value="Pept_M16_N"/>
</dbReference>
<reference evidence="5 6" key="1">
    <citation type="submission" date="2020-08" db="EMBL/GenBank/DDBJ databases">
        <title>Genome sequence of Thermomonas carbonis KCTC 42013T.</title>
        <authorList>
            <person name="Hyun D.-W."/>
            <person name="Bae J.-W."/>
        </authorList>
    </citation>
    <scope>NUCLEOTIDE SEQUENCE [LARGE SCALE GENOMIC DNA]</scope>
    <source>
        <strain evidence="5 6">KCTC 42013</strain>
    </source>
</reference>
<name>A0A7G9SSJ1_9GAMM</name>
<organism evidence="5 6">
    <name type="scientific">Thermomonas carbonis</name>
    <dbReference type="NCBI Taxonomy" id="1463158"/>
    <lineage>
        <taxon>Bacteria</taxon>
        <taxon>Pseudomonadati</taxon>
        <taxon>Pseudomonadota</taxon>
        <taxon>Gammaproteobacteria</taxon>
        <taxon>Lysobacterales</taxon>
        <taxon>Lysobacteraceae</taxon>
        <taxon>Thermomonas</taxon>
    </lineage>
</organism>
<comment type="similarity">
    <text evidence="1">Belongs to the peptidase M16 family.</text>
</comment>
<evidence type="ECO:0000259" key="3">
    <source>
        <dbReference type="Pfam" id="PF00675"/>
    </source>
</evidence>
<keyword evidence="6" id="KW-1185">Reference proteome</keyword>
<dbReference type="AlphaFoldDB" id="A0A7G9SSJ1"/>
<feature type="domain" description="Peptidase M16 C-terminal" evidence="4">
    <location>
        <begin position="672"/>
        <end position="852"/>
    </location>
</feature>
<accession>A0A7G9SSJ1</accession>
<evidence type="ECO:0000313" key="5">
    <source>
        <dbReference type="EMBL" id="QNN70816.1"/>
    </source>
</evidence>
<proteinExistence type="inferred from homology"/>
<dbReference type="RefSeq" id="WP_187553331.1">
    <property type="nucleotide sequence ID" value="NZ_BMZL01000001.1"/>
</dbReference>
<evidence type="ECO:0000313" key="6">
    <source>
        <dbReference type="Proteomes" id="UP000515804"/>
    </source>
</evidence>
<dbReference type="EMBL" id="CP060719">
    <property type="protein sequence ID" value="QNN70816.1"/>
    <property type="molecule type" value="Genomic_DNA"/>
</dbReference>
<keyword evidence="2" id="KW-0732">Signal</keyword>
<feature type="domain" description="Peptidase M16 N-terminal" evidence="3">
    <location>
        <begin position="48"/>
        <end position="186"/>
    </location>
</feature>
<dbReference type="SUPFAM" id="SSF63411">
    <property type="entry name" value="LuxS/MPP-like metallohydrolase"/>
    <property type="match status" value="4"/>
</dbReference>
<evidence type="ECO:0000256" key="2">
    <source>
        <dbReference type="SAM" id="SignalP"/>
    </source>
</evidence>
<dbReference type="Pfam" id="PF05193">
    <property type="entry name" value="Peptidase_M16_C"/>
    <property type="match status" value="2"/>
</dbReference>
<dbReference type="InterPro" id="IPR007863">
    <property type="entry name" value="Peptidase_M16_C"/>
</dbReference>
<dbReference type="InterPro" id="IPR011249">
    <property type="entry name" value="Metalloenz_LuxS/M16"/>
</dbReference>
<dbReference type="GO" id="GO:0046872">
    <property type="term" value="F:metal ion binding"/>
    <property type="evidence" value="ECO:0007669"/>
    <property type="project" value="InterPro"/>
</dbReference>
<protein>
    <submittedName>
        <fullName evidence="5">Insulinase family protein</fullName>
    </submittedName>
</protein>
<feature type="domain" description="Peptidase M16 N-terminal" evidence="3">
    <location>
        <begin position="516"/>
        <end position="635"/>
    </location>
</feature>
<evidence type="ECO:0000256" key="1">
    <source>
        <dbReference type="ARBA" id="ARBA00007261"/>
    </source>
</evidence>
<evidence type="ECO:0000259" key="4">
    <source>
        <dbReference type="Pfam" id="PF05193"/>
    </source>
</evidence>
<gene>
    <name evidence="5" type="ORF">H9L16_04275</name>
</gene>
<dbReference type="Gene3D" id="3.30.830.10">
    <property type="entry name" value="Metalloenzyme, LuxS/M16 peptidase-like"/>
    <property type="match status" value="4"/>
</dbReference>
<feature type="chain" id="PRO_5028872096" evidence="2">
    <location>
        <begin position="29"/>
        <end position="947"/>
    </location>
</feature>
<feature type="domain" description="Peptidase M16 C-terminal" evidence="4">
    <location>
        <begin position="206"/>
        <end position="380"/>
    </location>
</feature>
<dbReference type="PANTHER" id="PTHR11851:SF49">
    <property type="entry name" value="MITOCHONDRIAL-PROCESSING PEPTIDASE SUBUNIT ALPHA"/>
    <property type="match status" value="1"/>
</dbReference>